<gene>
    <name evidence="4" type="ORF">BWK73_42145</name>
</gene>
<dbReference type="CDD" id="cd05237">
    <property type="entry name" value="UDP_invert_4-6DH_SDR_e"/>
    <property type="match status" value="1"/>
</dbReference>
<protein>
    <submittedName>
        <fullName evidence="4">Polysaccharide biosynthesis protein</fullName>
    </submittedName>
</protein>
<comment type="similarity">
    <text evidence="1">Belongs to the polysaccharide synthase family.</text>
</comment>
<dbReference type="AlphaFoldDB" id="A0A1Y1QCL1"/>
<sequence>MLTKLSKPLFQLPRWQKRLVMLALDCVLLPFAIWAAFALRHSTWTPDLNDGVWLLFLAPFFAIPIFVQLGLYRAVIRYITGQAMLAVLHGVTLSAAALAIISMVIDLHGIPRSIYIIYWGTAFLLIGGSRYVMRRQFQRLHNRQHDRTRIIIYGAGNSGMQLATALSSSPEFRPVALVDDNPALHKATLQGLKVYAPNDLPNLVESLDVGQVLLAIPSASHARRKEILQILEPLPVQVRTLPSITDLVDGNVTLGDIREISIEDLLGRDTVPPDTQLLQANITDKIVMVTGAGGSIGSELCLQIAKLSPSQLLLFEQSEFALYTIDQELRTETHCPVIPLLGSVTDSGRVQQILRTFGVQTIYHAAAYKHVPMVEHNVLEGIRNNVLGTWRTAQAAQQCGVKTFVLISTDKAVRPTNTMGATKRCAELLLQALAEKSKNTRFTMVRFGNVLGSSGSVVPLFREQIRQGGPITLTHADIIRYFMTIPEAAQLVIQAGAMGEGGDVFVLDMGEPVRIYDLAKRMIKLSGLQLRDEQHPDGDIEIRVTGLRPGEKLYEELLIGDNVLPTHHSRIMRAQEQQLPLAMLENYIQQFEELITTQNPVAARAVLQQIAKEFTPQCDVVDYEYSNRHPVAEFR</sequence>
<evidence type="ECO:0000313" key="5">
    <source>
        <dbReference type="Proteomes" id="UP000192491"/>
    </source>
</evidence>
<feature type="transmembrane region" description="Helical" evidence="2">
    <location>
        <begin position="51"/>
        <end position="71"/>
    </location>
</feature>
<keyword evidence="2" id="KW-1133">Transmembrane helix</keyword>
<name>A0A1Y1QCL1_9GAMM</name>
<dbReference type="EMBL" id="MTEJ01000471">
    <property type="protein sequence ID" value="OQX02620.1"/>
    <property type="molecule type" value="Genomic_DNA"/>
</dbReference>
<feature type="transmembrane region" description="Helical" evidence="2">
    <location>
        <begin position="20"/>
        <end position="39"/>
    </location>
</feature>
<evidence type="ECO:0000256" key="1">
    <source>
        <dbReference type="ARBA" id="ARBA00007430"/>
    </source>
</evidence>
<comment type="caution">
    <text evidence="4">The sequence shown here is derived from an EMBL/GenBank/DDBJ whole genome shotgun (WGS) entry which is preliminary data.</text>
</comment>
<dbReference type="InterPro" id="IPR051203">
    <property type="entry name" value="Polysaccharide_Synthase-Rel"/>
</dbReference>
<reference evidence="4 5" key="1">
    <citation type="submission" date="2017-01" db="EMBL/GenBank/DDBJ databases">
        <title>Novel large sulfur bacteria in the metagenomes of groundwater-fed chemosynthetic microbial mats in the Lake Huron basin.</title>
        <authorList>
            <person name="Sharrar A.M."/>
            <person name="Flood B.E."/>
            <person name="Bailey J.V."/>
            <person name="Jones D.S."/>
            <person name="Biddanda B."/>
            <person name="Ruberg S.A."/>
            <person name="Marcus D.N."/>
            <person name="Dick G.J."/>
        </authorList>
    </citation>
    <scope>NUCLEOTIDE SEQUENCE [LARGE SCALE GENOMIC DNA]</scope>
    <source>
        <strain evidence="4">A8</strain>
    </source>
</reference>
<feature type="transmembrane region" description="Helical" evidence="2">
    <location>
        <begin position="116"/>
        <end position="133"/>
    </location>
</feature>
<keyword evidence="2" id="KW-0812">Transmembrane</keyword>
<dbReference type="InterPro" id="IPR029063">
    <property type="entry name" value="SAM-dependent_MTases_sf"/>
</dbReference>
<dbReference type="InterPro" id="IPR003869">
    <property type="entry name" value="Polysac_CapD-like"/>
</dbReference>
<dbReference type="SUPFAM" id="SSF53335">
    <property type="entry name" value="S-adenosyl-L-methionine-dependent methyltransferases"/>
    <property type="match status" value="1"/>
</dbReference>
<evidence type="ECO:0000256" key="2">
    <source>
        <dbReference type="SAM" id="Phobius"/>
    </source>
</evidence>
<dbReference type="Pfam" id="PF13727">
    <property type="entry name" value="CoA_binding_3"/>
    <property type="match status" value="1"/>
</dbReference>
<proteinExistence type="inferred from homology"/>
<dbReference type="Proteomes" id="UP000192491">
    <property type="component" value="Unassembled WGS sequence"/>
</dbReference>
<dbReference type="Gene3D" id="3.40.50.720">
    <property type="entry name" value="NAD(P)-binding Rossmann-like Domain"/>
    <property type="match status" value="2"/>
</dbReference>
<dbReference type="PANTHER" id="PTHR43318">
    <property type="entry name" value="UDP-N-ACETYLGLUCOSAMINE 4,6-DEHYDRATASE"/>
    <property type="match status" value="1"/>
</dbReference>
<dbReference type="InterPro" id="IPR036291">
    <property type="entry name" value="NAD(P)-bd_dom_sf"/>
</dbReference>
<dbReference type="PANTHER" id="PTHR43318:SF1">
    <property type="entry name" value="POLYSACCHARIDE BIOSYNTHESIS PROTEIN EPSC-RELATED"/>
    <property type="match status" value="1"/>
</dbReference>
<keyword evidence="2" id="KW-0472">Membrane</keyword>
<accession>A0A1Y1QCL1</accession>
<dbReference type="SUPFAM" id="SSF51735">
    <property type="entry name" value="NAD(P)-binding Rossmann-fold domains"/>
    <property type="match status" value="1"/>
</dbReference>
<feature type="transmembrane region" description="Helical" evidence="2">
    <location>
        <begin position="83"/>
        <end position="104"/>
    </location>
</feature>
<feature type="domain" description="Polysaccharide biosynthesis protein CapD-like" evidence="3">
    <location>
        <begin position="287"/>
        <end position="575"/>
    </location>
</feature>
<organism evidence="4 5">
    <name type="scientific">Thiothrix lacustris</name>
    <dbReference type="NCBI Taxonomy" id="525917"/>
    <lineage>
        <taxon>Bacteria</taxon>
        <taxon>Pseudomonadati</taxon>
        <taxon>Pseudomonadota</taxon>
        <taxon>Gammaproteobacteria</taxon>
        <taxon>Thiotrichales</taxon>
        <taxon>Thiotrichaceae</taxon>
        <taxon>Thiothrix</taxon>
    </lineage>
</organism>
<evidence type="ECO:0000313" key="4">
    <source>
        <dbReference type="EMBL" id="OQX02620.1"/>
    </source>
</evidence>
<evidence type="ECO:0000259" key="3">
    <source>
        <dbReference type="Pfam" id="PF02719"/>
    </source>
</evidence>
<dbReference type="Pfam" id="PF02719">
    <property type="entry name" value="Polysacc_synt_2"/>
    <property type="match status" value="1"/>
</dbReference>